<dbReference type="OrthoDB" id="9794849at2"/>
<reference evidence="2" key="1">
    <citation type="journal article" date="2018" name="Science">
        <title>A primordial and reversible TCA cycle in a facultatively chemolithoautotrophic thermophile.</title>
        <authorList>
            <person name="Nunoura T."/>
            <person name="Chikaraishi Y."/>
            <person name="Izaki R."/>
            <person name="Suwa T."/>
            <person name="Sato T."/>
            <person name="Harada T."/>
            <person name="Mori K."/>
            <person name="Kato Y."/>
            <person name="Miyazaki M."/>
            <person name="Shimamura S."/>
            <person name="Yanagawa K."/>
            <person name="Shuto A."/>
            <person name="Ohkouchi N."/>
            <person name="Fujita N."/>
            <person name="Takaki Y."/>
            <person name="Atomi H."/>
            <person name="Takai K."/>
        </authorList>
    </citation>
    <scope>NUCLEOTIDE SEQUENCE [LARGE SCALE GENOMIC DNA]</scope>
    <source>
        <strain evidence="2">DSM 17441 / JCM 13301 / NBRC 103674 / ABI70S6</strain>
    </source>
</reference>
<evidence type="ECO:0000313" key="2">
    <source>
        <dbReference type="Proteomes" id="UP000063234"/>
    </source>
</evidence>
<name>A0A0S3QRA2_THET7</name>
<dbReference type="RefSeq" id="WP_158508691.1">
    <property type="nucleotide sequence ID" value="NZ_AP013035.1"/>
</dbReference>
<organism evidence="1 2">
    <name type="scientific">Thermosulfidibacter takaii (strain DSM 17441 / JCM 13301 / NBRC 103674 / ABI70S6)</name>
    <dbReference type="NCBI Taxonomy" id="1298851"/>
    <lineage>
        <taxon>Bacteria</taxon>
        <taxon>Pseudomonadati</taxon>
        <taxon>Thermosulfidibacterota</taxon>
        <taxon>Thermosulfidibacteria</taxon>
        <taxon>Thermosulfidibacterales</taxon>
        <taxon>Thermosulfidibacteraceae</taxon>
    </lineage>
</organism>
<dbReference type="AlphaFoldDB" id="A0A0S3QRA2"/>
<dbReference type="InterPro" id="IPR014942">
    <property type="entry name" value="AbiEii"/>
</dbReference>
<proteinExistence type="predicted"/>
<keyword evidence="2" id="KW-1185">Reference proteome</keyword>
<dbReference type="STRING" id="1298851.TST_0062"/>
<gene>
    <name evidence="1" type="ORF">TST_0062</name>
</gene>
<evidence type="ECO:0000313" key="1">
    <source>
        <dbReference type="EMBL" id="BAT70872.1"/>
    </source>
</evidence>
<protein>
    <recommendedName>
        <fullName evidence="3">Nucleotidyl transferase AbiEii/AbiGii toxin family protein</fullName>
    </recommendedName>
</protein>
<accession>A0A0S3QRA2</accession>
<sequence length="198" mass="23408">MARIKKIAKEKIELIREIQERFPKFYLAGGTALMIKHYHRVSVDIDLFSTSSFSFNRLISRINKLYNPEKVIRGEDNIDFIIKGTIVSFVFFPFKNIKRFEYIHGIKKTSDYDILLNKIYAAGRRIDPKDPIDVAFLVKTYWNSWDFKKLPKDFERKFPGNDYRIFLGALLSFDDYPSLPDWVKEELSKLKELTIPIP</sequence>
<dbReference type="KEGG" id="ttk:TST_0062"/>
<dbReference type="EMBL" id="AP013035">
    <property type="protein sequence ID" value="BAT70872.1"/>
    <property type="molecule type" value="Genomic_DNA"/>
</dbReference>
<dbReference type="Proteomes" id="UP000063234">
    <property type="component" value="Chromosome"/>
</dbReference>
<dbReference type="Pfam" id="PF08843">
    <property type="entry name" value="AbiEii"/>
    <property type="match status" value="1"/>
</dbReference>
<evidence type="ECO:0008006" key="3">
    <source>
        <dbReference type="Google" id="ProtNLM"/>
    </source>
</evidence>